<evidence type="ECO:0000256" key="1">
    <source>
        <dbReference type="SAM" id="Phobius"/>
    </source>
</evidence>
<reference evidence="2 3" key="2">
    <citation type="journal article" date="2017" name="Nature">
        <title>The Apostasia genome and the evolution of orchids.</title>
        <authorList>
            <person name="Zhang G.Q."/>
            <person name="Liu K.W."/>
            <person name="Li Z."/>
            <person name="Lohaus R."/>
            <person name="Hsiao Y.Y."/>
            <person name="Niu S.C."/>
            <person name="Wang J.Y."/>
            <person name="Lin Y.C."/>
            <person name="Xu Q."/>
            <person name="Chen L.J."/>
            <person name="Yoshida K."/>
            <person name="Fujiwara S."/>
            <person name="Wang Z.W."/>
            <person name="Zhang Y.Q."/>
            <person name="Mitsuda N."/>
            <person name="Wang M."/>
            <person name="Liu G.H."/>
            <person name="Pecoraro L."/>
            <person name="Huang H.X."/>
            <person name="Xiao X.J."/>
            <person name="Lin M."/>
            <person name="Wu X.Y."/>
            <person name="Wu W.L."/>
            <person name="Chen Y.Y."/>
            <person name="Chang S.B."/>
            <person name="Sakamoto S."/>
            <person name="Ohme-Takagi M."/>
            <person name="Yagi M."/>
            <person name="Zeng S.J."/>
            <person name="Shen C.Y."/>
            <person name="Yeh C.M."/>
            <person name="Luo Y.B."/>
            <person name="Tsai W.C."/>
            <person name="Van de Peer Y."/>
            <person name="Liu Z.J."/>
        </authorList>
    </citation>
    <scope>NUCLEOTIDE SEQUENCE [LARGE SCALE GENOMIC DNA]</scope>
    <source>
        <tissue evidence="2">The whole plant</tissue>
    </source>
</reference>
<keyword evidence="3" id="KW-1185">Reference proteome</keyword>
<accession>A0A2I0WD84</accession>
<evidence type="ECO:0000313" key="2">
    <source>
        <dbReference type="EMBL" id="PKU73619.1"/>
    </source>
</evidence>
<organism evidence="2 3">
    <name type="scientific">Dendrobium catenatum</name>
    <dbReference type="NCBI Taxonomy" id="906689"/>
    <lineage>
        <taxon>Eukaryota</taxon>
        <taxon>Viridiplantae</taxon>
        <taxon>Streptophyta</taxon>
        <taxon>Embryophyta</taxon>
        <taxon>Tracheophyta</taxon>
        <taxon>Spermatophyta</taxon>
        <taxon>Magnoliopsida</taxon>
        <taxon>Liliopsida</taxon>
        <taxon>Asparagales</taxon>
        <taxon>Orchidaceae</taxon>
        <taxon>Epidendroideae</taxon>
        <taxon>Malaxideae</taxon>
        <taxon>Dendrobiinae</taxon>
        <taxon>Dendrobium</taxon>
    </lineage>
</organism>
<gene>
    <name evidence="2" type="ORF">MA16_Dca013139</name>
</gene>
<name>A0A2I0WD84_9ASPA</name>
<protein>
    <submittedName>
        <fullName evidence="2">Uncharacterized protein</fullName>
    </submittedName>
</protein>
<feature type="transmembrane region" description="Helical" evidence="1">
    <location>
        <begin position="82"/>
        <end position="101"/>
    </location>
</feature>
<keyword evidence="1" id="KW-1133">Transmembrane helix</keyword>
<dbReference type="Proteomes" id="UP000233837">
    <property type="component" value="Unassembled WGS sequence"/>
</dbReference>
<reference evidence="2 3" key="1">
    <citation type="journal article" date="2016" name="Sci. Rep.">
        <title>The Dendrobium catenatum Lindl. genome sequence provides insights into polysaccharide synthase, floral development and adaptive evolution.</title>
        <authorList>
            <person name="Zhang G.Q."/>
            <person name="Xu Q."/>
            <person name="Bian C."/>
            <person name="Tsai W.C."/>
            <person name="Yeh C.M."/>
            <person name="Liu K.W."/>
            <person name="Yoshida K."/>
            <person name="Zhang L.S."/>
            <person name="Chang S.B."/>
            <person name="Chen F."/>
            <person name="Shi Y."/>
            <person name="Su Y.Y."/>
            <person name="Zhang Y.Q."/>
            <person name="Chen L.J."/>
            <person name="Yin Y."/>
            <person name="Lin M."/>
            <person name="Huang H."/>
            <person name="Deng H."/>
            <person name="Wang Z.W."/>
            <person name="Zhu S.L."/>
            <person name="Zhao X."/>
            <person name="Deng C."/>
            <person name="Niu S.C."/>
            <person name="Huang J."/>
            <person name="Wang M."/>
            <person name="Liu G.H."/>
            <person name="Yang H.J."/>
            <person name="Xiao X.J."/>
            <person name="Hsiao Y.Y."/>
            <person name="Wu W.L."/>
            <person name="Chen Y.Y."/>
            <person name="Mitsuda N."/>
            <person name="Ohme-Takagi M."/>
            <person name="Luo Y.B."/>
            <person name="Van de Peer Y."/>
            <person name="Liu Z.J."/>
        </authorList>
    </citation>
    <scope>NUCLEOTIDE SEQUENCE [LARGE SCALE GENOMIC DNA]</scope>
    <source>
        <tissue evidence="2">The whole plant</tissue>
    </source>
</reference>
<dbReference type="AlphaFoldDB" id="A0A2I0WD84"/>
<keyword evidence="1" id="KW-0472">Membrane</keyword>
<evidence type="ECO:0000313" key="3">
    <source>
        <dbReference type="Proteomes" id="UP000233837"/>
    </source>
</evidence>
<dbReference type="EMBL" id="KZ502734">
    <property type="protein sequence ID" value="PKU73619.1"/>
    <property type="molecule type" value="Genomic_DNA"/>
</dbReference>
<proteinExistence type="predicted"/>
<sequence>MWKCSSVAIQRGTRLGSGRDTNILKSPFFNVNLDVDSSVEDYLNRILFTLVASIEEHILPGRLMLTSHSIDYPPPITSPTDYTLGAICLLVALLCLLSIFLH</sequence>
<keyword evidence="1" id="KW-0812">Transmembrane</keyword>